<keyword evidence="4" id="KW-1185">Reference proteome</keyword>
<dbReference type="CDD" id="cd07067">
    <property type="entry name" value="HP_PGM_like"/>
    <property type="match status" value="1"/>
</dbReference>
<dbReference type="Pfam" id="PF00300">
    <property type="entry name" value="His_Phos_1"/>
    <property type="match status" value="1"/>
</dbReference>
<reference evidence="3 4" key="1">
    <citation type="submission" date="2016-10" db="EMBL/GenBank/DDBJ databases">
        <authorList>
            <person name="de Groot N.N."/>
        </authorList>
    </citation>
    <scope>NUCLEOTIDE SEQUENCE [LARGE SCALE GENOMIC DNA]</scope>
    <source>
        <strain evidence="3 4">DSM 3217</strain>
    </source>
</reference>
<evidence type="ECO:0000313" key="3">
    <source>
        <dbReference type="EMBL" id="SDB23696.1"/>
    </source>
</evidence>
<feature type="binding site" evidence="2">
    <location>
        <position position="53"/>
    </location>
    <ligand>
        <name>substrate</name>
    </ligand>
</feature>
<dbReference type="RefSeq" id="WP_090174005.1">
    <property type="nucleotide sequence ID" value="NZ_FMXR01000012.1"/>
</dbReference>
<proteinExistence type="predicted"/>
<feature type="binding site" evidence="2">
    <location>
        <begin position="7"/>
        <end position="14"/>
    </location>
    <ligand>
        <name>substrate</name>
    </ligand>
</feature>
<dbReference type="InterPro" id="IPR029033">
    <property type="entry name" value="His_PPase_superfam"/>
</dbReference>
<name>A0A1G6BSX4_EUBOX</name>
<dbReference type="OrthoDB" id="9783269at2"/>
<sequence>MKIFLIRHGKTLGNEFGRYIGTTDESLSSAGVAALKRITPPAASVIYVSPMRRCIQTAEILYPNQMPVVVEELKECDFGDFENKNYKELSSNEDYKAWIESGGLMPFPGGESKDDFRDRILQGFQKVLMHAKRNKAEKIALVVHGGTIMAIMEAYDGGEYFSYQIKNGESCVLELDNT</sequence>
<dbReference type="GO" id="GO:0016791">
    <property type="term" value="F:phosphatase activity"/>
    <property type="evidence" value="ECO:0007669"/>
    <property type="project" value="TreeGrafter"/>
</dbReference>
<feature type="active site" description="Proton donor/acceptor" evidence="1">
    <location>
        <position position="75"/>
    </location>
</feature>
<dbReference type="PANTHER" id="PTHR48100">
    <property type="entry name" value="BROAD-SPECIFICITY PHOSPHATASE YOR283W-RELATED"/>
    <property type="match status" value="1"/>
</dbReference>
<evidence type="ECO:0000256" key="2">
    <source>
        <dbReference type="PIRSR" id="PIRSR613078-2"/>
    </source>
</evidence>
<protein>
    <submittedName>
        <fullName evidence="3">Alpha-ribazole phosphatase</fullName>
    </submittedName>
</protein>
<dbReference type="InterPro" id="IPR050275">
    <property type="entry name" value="PGM_Phosphatase"/>
</dbReference>
<dbReference type="SUPFAM" id="SSF53254">
    <property type="entry name" value="Phosphoglycerate mutase-like"/>
    <property type="match status" value="1"/>
</dbReference>
<dbReference type="GO" id="GO:0005737">
    <property type="term" value="C:cytoplasm"/>
    <property type="evidence" value="ECO:0007669"/>
    <property type="project" value="TreeGrafter"/>
</dbReference>
<dbReference type="STRING" id="1732.SAMN02910417_01774"/>
<dbReference type="AlphaFoldDB" id="A0A1G6BSX4"/>
<dbReference type="SMART" id="SM00855">
    <property type="entry name" value="PGAM"/>
    <property type="match status" value="1"/>
</dbReference>
<dbReference type="Gene3D" id="3.40.50.1240">
    <property type="entry name" value="Phosphoglycerate mutase-like"/>
    <property type="match status" value="1"/>
</dbReference>
<dbReference type="PANTHER" id="PTHR48100:SF1">
    <property type="entry name" value="HISTIDINE PHOSPHATASE FAMILY PROTEIN-RELATED"/>
    <property type="match status" value="1"/>
</dbReference>
<feature type="active site" description="Tele-phosphohistidine intermediate" evidence="1">
    <location>
        <position position="8"/>
    </location>
</feature>
<dbReference type="InterPro" id="IPR013078">
    <property type="entry name" value="His_Pase_superF_clade-1"/>
</dbReference>
<evidence type="ECO:0000256" key="1">
    <source>
        <dbReference type="PIRSR" id="PIRSR613078-1"/>
    </source>
</evidence>
<dbReference type="EMBL" id="FMXR01000012">
    <property type="protein sequence ID" value="SDB23696.1"/>
    <property type="molecule type" value="Genomic_DNA"/>
</dbReference>
<evidence type="ECO:0000313" key="4">
    <source>
        <dbReference type="Proteomes" id="UP000199228"/>
    </source>
</evidence>
<gene>
    <name evidence="3" type="ORF">SAMN02910417_01774</name>
</gene>
<accession>A0A1G6BSX4</accession>
<dbReference type="Proteomes" id="UP000199228">
    <property type="component" value="Unassembled WGS sequence"/>
</dbReference>
<organism evidence="3 4">
    <name type="scientific">Eubacterium oxidoreducens</name>
    <dbReference type="NCBI Taxonomy" id="1732"/>
    <lineage>
        <taxon>Bacteria</taxon>
        <taxon>Bacillati</taxon>
        <taxon>Bacillota</taxon>
        <taxon>Clostridia</taxon>
        <taxon>Eubacteriales</taxon>
        <taxon>Eubacteriaceae</taxon>
        <taxon>Eubacterium</taxon>
    </lineage>
</organism>